<gene>
    <name evidence="1" type="ORF">ACJMK2_034592</name>
</gene>
<proteinExistence type="predicted"/>
<evidence type="ECO:0000313" key="2">
    <source>
        <dbReference type="Proteomes" id="UP001634394"/>
    </source>
</evidence>
<dbReference type="Proteomes" id="UP001634394">
    <property type="component" value="Unassembled WGS sequence"/>
</dbReference>
<protein>
    <submittedName>
        <fullName evidence="1">Uncharacterized protein</fullName>
    </submittedName>
</protein>
<dbReference type="AlphaFoldDB" id="A0ABD3WU80"/>
<organism evidence="1 2">
    <name type="scientific">Sinanodonta woodiana</name>
    <name type="common">Chinese pond mussel</name>
    <name type="synonym">Anodonta woodiana</name>
    <dbReference type="NCBI Taxonomy" id="1069815"/>
    <lineage>
        <taxon>Eukaryota</taxon>
        <taxon>Metazoa</taxon>
        <taxon>Spiralia</taxon>
        <taxon>Lophotrochozoa</taxon>
        <taxon>Mollusca</taxon>
        <taxon>Bivalvia</taxon>
        <taxon>Autobranchia</taxon>
        <taxon>Heteroconchia</taxon>
        <taxon>Palaeoheterodonta</taxon>
        <taxon>Unionida</taxon>
        <taxon>Unionoidea</taxon>
        <taxon>Unionidae</taxon>
        <taxon>Unioninae</taxon>
        <taxon>Sinanodonta</taxon>
    </lineage>
</organism>
<name>A0ABD3WU80_SINWO</name>
<sequence length="116" mass="13782">MNDENIAQLIIELDKLVQYVPAENTFTSEWLEQEYLGVTSTRDLGKLSYRNEYRIIKILIEPRTKVLVKHRYKMALFVPSGRIIKSIEDYLKETYNERQQFKPVNDEFEKVLNAPL</sequence>
<keyword evidence="2" id="KW-1185">Reference proteome</keyword>
<evidence type="ECO:0000313" key="1">
    <source>
        <dbReference type="EMBL" id="KAL3876798.1"/>
    </source>
</evidence>
<reference evidence="1 2" key="1">
    <citation type="submission" date="2024-11" db="EMBL/GenBank/DDBJ databases">
        <title>Chromosome-level genome assembly of the freshwater bivalve Anodonta woodiana.</title>
        <authorList>
            <person name="Chen X."/>
        </authorList>
    </citation>
    <scope>NUCLEOTIDE SEQUENCE [LARGE SCALE GENOMIC DNA]</scope>
    <source>
        <strain evidence="1">MN2024</strain>
        <tissue evidence="1">Gills</tissue>
    </source>
</reference>
<accession>A0ABD3WU80</accession>
<comment type="caution">
    <text evidence="1">The sequence shown here is derived from an EMBL/GenBank/DDBJ whole genome shotgun (WGS) entry which is preliminary data.</text>
</comment>
<dbReference type="EMBL" id="JBJQND010000005">
    <property type="protein sequence ID" value="KAL3876798.1"/>
    <property type="molecule type" value="Genomic_DNA"/>
</dbReference>